<protein>
    <submittedName>
        <fullName evidence="2">Uncharacterized protein</fullName>
    </submittedName>
</protein>
<reference evidence="2 3" key="1">
    <citation type="submission" date="2019-02" db="EMBL/GenBank/DDBJ databases">
        <title>Deep-cultivation of Planctomycetes and their phenomic and genomic characterization uncovers novel biology.</title>
        <authorList>
            <person name="Wiegand S."/>
            <person name="Jogler M."/>
            <person name="Boedeker C."/>
            <person name="Pinto D."/>
            <person name="Vollmers J."/>
            <person name="Rivas-Marin E."/>
            <person name="Kohn T."/>
            <person name="Peeters S.H."/>
            <person name="Heuer A."/>
            <person name="Rast P."/>
            <person name="Oberbeckmann S."/>
            <person name="Bunk B."/>
            <person name="Jeske O."/>
            <person name="Meyerdierks A."/>
            <person name="Storesund J.E."/>
            <person name="Kallscheuer N."/>
            <person name="Luecker S."/>
            <person name="Lage O.M."/>
            <person name="Pohl T."/>
            <person name="Merkel B.J."/>
            <person name="Hornburger P."/>
            <person name="Mueller R.-W."/>
            <person name="Bruemmer F."/>
            <person name="Labrenz M."/>
            <person name="Spormann A.M."/>
            <person name="Op Den Camp H."/>
            <person name="Overmann J."/>
            <person name="Amann R."/>
            <person name="Jetten M.S.M."/>
            <person name="Mascher T."/>
            <person name="Medema M.H."/>
            <person name="Devos D.P."/>
            <person name="Kaster A.-K."/>
            <person name="Ovreas L."/>
            <person name="Rohde M."/>
            <person name="Galperin M.Y."/>
            <person name="Jogler C."/>
        </authorList>
    </citation>
    <scope>NUCLEOTIDE SEQUENCE [LARGE SCALE GENOMIC DNA]</scope>
    <source>
        <strain evidence="2 3">Poly41</strain>
    </source>
</reference>
<dbReference type="Proteomes" id="UP000319143">
    <property type="component" value="Unassembled WGS sequence"/>
</dbReference>
<evidence type="ECO:0000256" key="1">
    <source>
        <dbReference type="SAM" id="MobiDB-lite"/>
    </source>
</evidence>
<proteinExistence type="predicted"/>
<feature type="region of interest" description="Disordered" evidence="1">
    <location>
        <begin position="1"/>
        <end position="37"/>
    </location>
</feature>
<dbReference type="EMBL" id="SJPV01000002">
    <property type="protein sequence ID" value="TWU40615.1"/>
    <property type="molecule type" value="Genomic_DNA"/>
</dbReference>
<keyword evidence="3" id="KW-1185">Reference proteome</keyword>
<name>A0A5C6DW88_9BACT</name>
<comment type="caution">
    <text evidence="2">The sequence shown here is derived from an EMBL/GenBank/DDBJ whole genome shotgun (WGS) entry which is preliminary data.</text>
</comment>
<evidence type="ECO:0000313" key="3">
    <source>
        <dbReference type="Proteomes" id="UP000319143"/>
    </source>
</evidence>
<organism evidence="2 3">
    <name type="scientific">Novipirellula artificiosorum</name>
    <dbReference type="NCBI Taxonomy" id="2528016"/>
    <lineage>
        <taxon>Bacteria</taxon>
        <taxon>Pseudomonadati</taxon>
        <taxon>Planctomycetota</taxon>
        <taxon>Planctomycetia</taxon>
        <taxon>Pirellulales</taxon>
        <taxon>Pirellulaceae</taxon>
        <taxon>Novipirellula</taxon>
    </lineage>
</organism>
<dbReference type="AlphaFoldDB" id="A0A5C6DW88"/>
<accession>A0A5C6DW88</accession>
<sequence>MICYHLRGGWSGESKRGKGGPGVDDNPTANDKPTANPVFREQPVVHLPTLLGPGFSKVVNMTPEGHSRLIRQNDADTSDLA</sequence>
<gene>
    <name evidence="2" type="ORF">Poly41_14490</name>
</gene>
<evidence type="ECO:0000313" key="2">
    <source>
        <dbReference type="EMBL" id="TWU40615.1"/>
    </source>
</evidence>